<organism evidence="2 3">
    <name type="scientific">Melipona bicolor</name>
    <dbReference type="NCBI Taxonomy" id="60889"/>
    <lineage>
        <taxon>Eukaryota</taxon>
        <taxon>Metazoa</taxon>
        <taxon>Ecdysozoa</taxon>
        <taxon>Arthropoda</taxon>
        <taxon>Hexapoda</taxon>
        <taxon>Insecta</taxon>
        <taxon>Pterygota</taxon>
        <taxon>Neoptera</taxon>
        <taxon>Endopterygota</taxon>
        <taxon>Hymenoptera</taxon>
        <taxon>Apocrita</taxon>
        <taxon>Aculeata</taxon>
        <taxon>Apoidea</taxon>
        <taxon>Anthophila</taxon>
        <taxon>Apidae</taxon>
        <taxon>Melipona</taxon>
    </lineage>
</organism>
<gene>
    <name evidence="2" type="ORF">K0M31_012968</name>
</gene>
<comment type="caution">
    <text evidence="2">The sequence shown here is derived from an EMBL/GenBank/DDBJ whole genome shotgun (WGS) entry which is preliminary data.</text>
</comment>
<protein>
    <submittedName>
        <fullName evidence="2">Uncharacterized protein</fullName>
    </submittedName>
</protein>
<proteinExistence type="predicted"/>
<feature type="region of interest" description="Disordered" evidence="1">
    <location>
        <begin position="1"/>
        <end position="31"/>
    </location>
</feature>
<evidence type="ECO:0000256" key="1">
    <source>
        <dbReference type="SAM" id="MobiDB-lite"/>
    </source>
</evidence>
<dbReference type="Proteomes" id="UP001177670">
    <property type="component" value="Unassembled WGS sequence"/>
</dbReference>
<keyword evidence="3" id="KW-1185">Reference proteome</keyword>
<accession>A0AA40FIT2</accession>
<evidence type="ECO:0000313" key="3">
    <source>
        <dbReference type="Proteomes" id="UP001177670"/>
    </source>
</evidence>
<evidence type="ECO:0000313" key="2">
    <source>
        <dbReference type="EMBL" id="KAK1119895.1"/>
    </source>
</evidence>
<feature type="compositionally biased region" description="Basic and acidic residues" evidence="1">
    <location>
        <begin position="11"/>
        <end position="31"/>
    </location>
</feature>
<reference evidence="2" key="1">
    <citation type="submission" date="2021-10" db="EMBL/GenBank/DDBJ databases">
        <title>Melipona bicolor Genome sequencing and assembly.</title>
        <authorList>
            <person name="Araujo N.S."/>
            <person name="Arias M.C."/>
        </authorList>
    </citation>
    <scope>NUCLEOTIDE SEQUENCE</scope>
    <source>
        <strain evidence="2">USP_2M_L1-L4_2017</strain>
        <tissue evidence="2">Whole body</tissue>
    </source>
</reference>
<dbReference type="AlphaFoldDB" id="A0AA40FIT2"/>
<name>A0AA40FIT2_9HYME</name>
<dbReference type="EMBL" id="JAHYIQ010000034">
    <property type="protein sequence ID" value="KAK1119895.1"/>
    <property type="molecule type" value="Genomic_DNA"/>
</dbReference>
<sequence length="186" mass="21062">MRRRFSAIRGKATEGETGIKAKEKGETPSRLEVARPKSIRIGLAGSWGVVPGCSPGLRETRKETGREGYWRRGYSLELATAKYDNILTALAPRSGSFSATGGPFQLQKKLLLRNEIIPQPLSIRSIENCLSTTNPFVPKMFRDDVKMFFQQLASRIYTTLELKQKIKLERQMEIFVAEQQSEMNCF</sequence>